<keyword evidence="1" id="KW-1133">Transmembrane helix</keyword>
<reference evidence="2" key="1">
    <citation type="submission" date="2022-05" db="EMBL/GenBank/DDBJ databases">
        <title>Comparative Genomics of Spacecraft Associated Microbes.</title>
        <authorList>
            <person name="Tran M.T."/>
            <person name="Wright A."/>
            <person name="Seuylemezian A."/>
            <person name="Eisen J."/>
            <person name="Coil D."/>
        </authorList>
    </citation>
    <scope>NUCLEOTIDE SEQUENCE</scope>
    <source>
        <strain evidence="2">214.1.1</strain>
    </source>
</reference>
<dbReference type="Proteomes" id="UP001139179">
    <property type="component" value="Unassembled WGS sequence"/>
</dbReference>
<evidence type="ECO:0000256" key="1">
    <source>
        <dbReference type="SAM" id="Phobius"/>
    </source>
</evidence>
<dbReference type="AlphaFoldDB" id="A0A9X2DT29"/>
<sequence>MNSLERHVEKLFASYQETAEVKELKEEILSNLEAKSADFQAEGLEAAEADQKAVSTLERVDFFFADTVALYLNRWRLEVIQILLLYTLIAWVITIPLTVLGLAMRLHFVLLLASVVIGLIYFSLYLRRGGRLDERIVSFSRKALLRLRKLVWIGWSALILALLIGLTLSQFGSNIWFQRPVLISGPYQFATLAVSYGLPFVSLILPLVVSAALRLVDKYKVGDEVER</sequence>
<evidence type="ECO:0000313" key="3">
    <source>
        <dbReference type="Proteomes" id="UP001139179"/>
    </source>
</evidence>
<protein>
    <submittedName>
        <fullName evidence="2">Uncharacterized protein</fullName>
    </submittedName>
</protein>
<comment type="caution">
    <text evidence="2">The sequence shown here is derived from an EMBL/GenBank/DDBJ whole genome shotgun (WGS) entry which is preliminary data.</text>
</comment>
<organism evidence="2 3">
    <name type="scientific">Halalkalibacter oceani</name>
    <dbReference type="NCBI Taxonomy" id="1653776"/>
    <lineage>
        <taxon>Bacteria</taxon>
        <taxon>Bacillati</taxon>
        <taxon>Bacillota</taxon>
        <taxon>Bacilli</taxon>
        <taxon>Bacillales</taxon>
        <taxon>Bacillaceae</taxon>
        <taxon>Halalkalibacter</taxon>
    </lineage>
</organism>
<accession>A0A9X2DT29</accession>
<gene>
    <name evidence="2" type="ORF">M3202_20575</name>
</gene>
<keyword evidence="3" id="KW-1185">Reference proteome</keyword>
<feature type="transmembrane region" description="Helical" evidence="1">
    <location>
        <begin position="83"/>
        <end position="102"/>
    </location>
</feature>
<evidence type="ECO:0000313" key="2">
    <source>
        <dbReference type="EMBL" id="MCM3716444.1"/>
    </source>
</evidence>
<feature type="transmembrane region" description="Helical" evidence="1">
    <location>
        <begin position="189"/>
        <end position="213"/>
    </location>
</feature>
<keyword evidence="1" id="KW-0472">Membrane</keyword>
<proteinExistence type="predicted"/>
<name>A0A9X2DT29_9BACI</name>
<feature type="transmembrane region" description="Helical" evidence="1">
    <location>
        <begin position="150"/>
        <end position="169"/>
    </location>
</feature>
<feature type="transmembrane region" description="Helical" evidence="1">
    <location>
        <begin position="108"/>
        <end position="126"/>
    </location>
</feature>
<dbReference type="EMBL" id="JAMBOL010000038">
    <property type="protein sequence ID" value="MCM3716444.1"/>
    <property type="molecule type" value="Genomic_DNA"/>
</dbReference>
<dbReference type="RefSeq" id="WP_251225095.1">
    <property type="nucleotide sequence ID" value="NZ_JAMBOL010000038.1"/>
</dbReference>
<keyword evidence="1" id="KW-0812">Transmembrane</keyword>